<sequence>MNPPYMYYSGAFSRSPRLAVPEANSVRSTPTAAHDEPPLSPSSSVSVQATGAGNDSPVTRSRPAFAHIRRKSSRIEAWLSEQHRIVHRPAPDDDLTPVGKSFPRFAYPHPSAVSLTKQESGGRPTTDSYTVIDDSPRSSRNATAASARSPNDTPCPSPPSTPRKSSPLRSGQRRFASPSPLRNFHISFGGKRPIISPEISADKGLAPSTTPGWTRGDSSAPRTHNSGLSSTRAPSRSDRTEPSEQQQASSWLKSTSTWKFKRPSVMESVAPVTGSDEPRSRPSLSSTVTRSSATSNAGRTSLETPSTTRKLPFGSVRAQSPSVLSGTSPSLWSLPTDASHMNDPPDSEKVLARDREKANSVRIPLSLKIPSTNTPSFGSVSAAIASPRHKRKRKLIISGIPPGDEKRYEAVKTWCEAFGEVNAISREPNGNLYVDFRKAEVAETVCRLQARVYIKGVGSVCLSYFTGRKP</sequence>
<dbReference type="Proteomes" id="UP000076727">
    <property type="component" value="Unassembled WGS sequence"/>
</dbReference>
<feature type="compositionally biased region" description="Polar residues" evidence="1">
    <location>
        <begin position="243"/>
        <end position="258"/>
    </location>
</feature>
<protein>
    <submittedName>
        <fullName evidence="2">Uncharacterized protein</fullName>
    </submittedName>
</protein>
<feature type="region of interest" description="Disordered" evidence="1">
    <location>
        <begin position="18"/>
        <end position="67"/>
    </location>
</feature>
<feature type="compositionally biased region" description="Polar residues" evidence="1">
    <location>
        <begin position="113"/>
        <end position="129"/>
    </location>
</feature>
<evidence type="ECO:0000256" key="1">
    <source>
        <dbReference type="SAM" id="MobiDB-lite"/>
    </source>
</evidence>
<organism evidence="2 3">
    <name type="scientific">Daedalea quercina L-15889</name>
    <dbReference type="NCBI Taxonomy" id="1314783"/>
    <lineage>
        <taxon>Eukaryota</taxon>
        <taxon>Fungi</taxon>
        <taxon>Dikarya</taxon>
        <taxon>Basidiomycota</taxon>
        <taxon>Agaricomycotina</taxon>
        <taxon>Agaricomycetes</taxon>
        <taxon>Polyporales</taxon>
        <taxon>Fomitopsis</taxon>
    </lineage>
</organism>
<reference evidence="2 3" key="1">
    <citation type="journal article" date="2016" name="Mol. Biol. Evol.">
        <title>Comparative Genomics of Early-Diverging Mushroom-Forming Fungi Provides Insights into the Origins of Lignocellulose Decay Capabilities.</title>
        <authorList>
            <person name="Nagy L.G."/>
            <person name="Riley R."/>
            <person name="Tritt A."/>
            <person name="Adam C."/>
            <person name="Daum C."/>
            <person name="Floudas D."/>
            <person name="Sun H."/>
            <person name="Yadav J.S."/>
            <person name="Pangilinan J."/>
            <person name="Larsson K.H."/>
            <person name="Matsuura K."/>
            <person name="Barry K."/>
            <person name="Labutti K."/>
            <person name="Kuo R."/>
            <person name="Ohm R.A."/>
            <person name="Bhattacharya S.S."/>
            <person name="Shirouzu T."/>
            <person name="Yoshinaga Y."/>
            <person name="Martin F.M."/>
            <person name="Grigoriev I.V."/>
            <person name="Hibbett D.S."/>
        </authorList>
    </citation>
    <scope>NUCLEOTIDE SEQUENCE [LARGE SCALE GENOMIC DNA]</scope>
    <source>
        <strain evidence="2 3">L-15889</strain>
    </source>
</reference>
<feature type="compositionally biased region" description="Polar residues" evidence="1">
    <location>
        <begin position="48"/>
        <end position="59"/>
    </location>
</feature>
<gene>
    <name evidence="2" type="ORF">DAEQUDRAFT_760965</name>
</gene>
<feature type="compositionally biased region" description="Polar residues" evidence="1">
    <location>
        <begin position="282"/>
        <end position="309"/>
    </location>
</feature>
<feature type="compositionally biased region" description="Polar residues" evidence="1">
    <location>
        <begin position="317"/>
        <end position="333"/>
    </location>
</feature>
<dbReference type="STRING" id="1314783.A0A165UJ69"/>
<dbReference type="OrthoDB" id="3071736at2759"/>
<feature type="region of interest" description="Disordered" evidence="1">
    <location>
        <begin position="82"/>
        <end position="348"/>
    </location>
</feature>
<feature type="compositionally biased region" description="Low complexity" evidence="1">
    <location>
        <begin position="138"/>
        <end position="152"/>
    </location>
</feature>
<name>A0A165UJ69_9APHY</name>
<proteinExistence type="predicted"/>
<accession>A0A165UJ69</accession>
<evidence type="ECO:0000313" key="3">
    <source>
        <dbReference type="Proteomes" id="UP000076727"/>
    </source>
</evidence>
<keyword evidence="3" id="KW-1185">Reference proteome</keyword>
<evidence type="ECO:0000313" key="2">
    <source>
        <dbReference type="EMBL" id="KZT74986.1"/>
    </source>
</evidence>
<dbReference type="AlphaFoldDB" id="A0A165UJ69"/>
<dbReference type="EMBL" id="KV429032">
    <property type="protein sequence ID" value="KZT74986.1"/>
    <property type="molecule type" value="Genomic_DNA"/>
</dbReference>
<feature type="compositionally biased region" description="Polar residues" evidence="1">
    <location>
        <begin position="207"/>
        <end position="234"/>
    </location>
</feature>